<name>A0A8J5D4X7_CHIOP</name>
<sequence>MVDKRHSGVYEVSDDPDFTRTETGWCNPRIMLYITTTCSIIIYIIGSIITGVSYRSEIININCTDTTRFQATKMIMYQTPLVVVGPCLMSAGGSILMYLLLQWFLCRPSLKP</sequence>
<reference evidence="2" key="1">
    <citation type="submission" date="2020-07" db="EMBL/GenBank/DDBJ databases">
        <title>The High-quality genome of the commercially important snow crab, Chionoecetes opilio.</title>
        <authorList>
            <person name="Jeong J.-H."/>
            <person name="Ryu S."/>
        </authorList>
    </citation>
    <scope>NUCLEOTIDE SEQUENCE</scope>
    <source>
        <strain evidence="2">MADBK_172401_WGS</strain>
        <tissue evidence="2">Digestive gland</tissue>
    </source>
</reference>
<evidence type="ECO:0000313" key="3">
    <source>
        <dbReference type="Proteomes" id="UP000770661"/>
    </source>
</evidence>
<dbReference type="AlphaFoldDB" id="A0A8J5D4X7"/>
<proteinExistence type="predicted"/>
<keyword evidence="1" id="KW-0472">Membrane</keyword>
<keyword evidence="3" id="KW-1185">Reference proteome</keyword>
<gene>
    <name evidence="2" type="ORF">GWK47_031122</name>
</gene>
<dbReference type="EMBL" id="JACEEZ010001576">
    <property type="protein sequence ID" value="KAG0729060.1"/>
    <property type="molecule type" value="Genomic_DNA"/>
</dbReference>
<feature type="transmembrane region" description="Helical" evidence="1">
    <location>
        <begin position="30"/>
        <end position="54"/>
    </location>
</feature>
<keyword evidence="1" id="KW-0812">Transmembrane</keyword>
<feature type="transmembrane region" description="Helical" evidence="1">
    <location>
        <begin position="75"/>
        <end position="101"/>
    </location>
</feature>
<evidence type="ECO:0000256" key="1">
    <source>
        <dbReference type="SAM" id="Phobius"/>
    </source>
</evidence>
<comment type="caution">
    <text evidence="2">The sequence shown here is derived from an EMBL/GenBank/DDBJ whole genome shotgun (WGS) entry which is preliminary data.</text>
</comment>
<accession>A0A8J5D4X7</accession>
<evidence type="ECO:0000313" key="2">
    <source>
        <dbReference type="EMBL" id="KAG0729060.1"/>
    </source>
</evidence>
<keyword evidence="1" id="KW-1133">Transmembrane helix</keyword>
<dbReference type="Proteomes" id="UP000770661">
    <property type="component" value="Unassembled WGS sequence"/>
</dbReference>
<dbReference type="OrthoDB" id="6329126at2759"/>
<protein>
    <submittedName>
        <fullName evidence="2">Uncharacterized protein</fullName>
    </submittedName>
</protein>
<organism evidence="2 3">
    <name type="scientific">Chionoecetes opilio</name>
    <name type="common">Atlantic snow crab</name>
    <name type="synonym">Cancer opilio</name>
    <dbReference type="NCBI Taxonomy" id="41210"/>
    <lineage>
        <taxon>Eukaryota</taxon>
        <taxon>Metazoa</taxon>
        <taxon>Ecdysozoa</taxon>
        <taxon>Arthropoda</taxon>
        <taxon>Crustacea</taxon>
        <taxon>Multicrustacea</taxon>
        <taxon>Malacostraca</taxon>
        <taxon>Eumalacostraca</taxon>
        <taxon>Eucarida</taxon>
        <taxon>Decapoda</taxon>
        <taxon>Pleocyemata</taxon>
        <taxon>Brachyura</taxon>
        <taxon>Eubrachyura</taxon>
        <taxon>Majoidea</taxon>
        <taxon>Majidae</taxon>
        <taxon>Chionoecetes</taxon>
    </lineage>
</organism>